<reference evidence="1 2" key="1">
    <citation type="submission" date="2018-03" db="EMBL/GenBank/DDBJ databases">
        <title>Genomic Encyclopedia of Archaeal and Bacterial Type Strains, Phase II (KMG-II): from individual species to whole genera.</title>
        <authorList>
            <person name="Goeker M."/>
        </authorList>
    </citation>
    <scope>NUCLEOTIDE SEQUENCE [LARGE SCALE GENOMIC DNA]</scope>
    <source>
        <strain evidence="1 2">DSM 44720</strain>
    </source>
</reference>
<keyword evidence="2" id="KW-1185">Reference proteome</keyword>
<name>A0A2T0SRR0_9PSEU</name>
<dbReference type="Proteomes" id="UP000239494">
    <property type="component" value="Unassembled WGS sequence"/>
</dbReference>
<sequence length="233" mass="25581">MEKVPQHRALFGVDVVGSARNPGHLLNAIRTTVDESLDQALWAAGITPSEVLEQESTGDGALLTLPSGRLGALVDMAQHLEIALTEHNKWRRPDVRMRIAVEVGPVGDRPGFYPAKISLARMLGAEAFKRAFQRCIDERRHESASTALILSDHALRTTFGGDHTTLVHRTQFTRIPVRDKEFDNTAWIRIPGYVARDTSEETASEHQGRVVNQVHGTMHGVQAGTVHGGITFG</sequence>
<evidence type="ECO:0000313" key="2">
    <source>
        <dbReference type="Proteomes" id="UP000239494"/>
    </source>
</evidence>
<protein>
    <submittedName>
        <fullName evidence="1">Uncharacterized protein</fullName>
    </submittedName>
</protein>
<organism evidence="1 2">
    <name type="scientific">Umezawaea tangerina</name>
    <dbReference type="NCBI Taxonomy" id="84725"/>
    <lineage>
        <taxon>Bacteria</taxon>
        <taxon>Bacillati</taxon>
        <taxon>Actinomycetota</taxon>
        <taxon>Actinomycetes</taxon>
        <taxon>Pseudonocardiales</taxon>
        <taxon>Pseudonocardiaceae</taxon>
        <taxon>Umezawaea</taxon>
    </lineage>
</organism>
<gene>
    <name evidence="1" type="ORF">CLV43_11219</name>
</gene>
<proteinExistence type="predicted"/>
<dbReference type="EMBL" id="PVTF01000012">
    <property type="protein sequence ID" value="PRY36097.1"/>
    <property type="molecule type" value="Genomic_DNA"/>
</dbReference>
<evidence type="ECO:0000313" key="1">
    <source>
        <dbReference type="EMBL" id="PRY36097.1"/>
    </source>
</evidence>
<dbReference type="OrthoDB" id="3628614at2"/>
<dbReference type="RefSeq" id="WP_106192560.1">
    <property type="nucleotide sequence ID" value="NZ_PVTF01000012.1"/>
</dbReference>
<dbReference type="AlphaFoldDB" id="A0A2T0SRR0"/>
<accession>A0A2T0SRR0</accession>
<comment type="caution">
    <text evidence="1">The sequence shown here is derived from an EMBL/GenBank/DDBJ whole genome shotgun (WGS) entry which is preliminary data.</text>
</comment>